<dbReference type="InterPro" id="IPR036397">
    <property type="entry name" value="RNaseH_sf"/>
</dbReference>
<organism evidence="1 2">
    <name type="scientific">Pseudonaja textilis</name>
    <name type="common">Eastern brown snake</name>
    <dbReference type="NCBI Taxonomy" id="8673"/>
    <lineage>
        <taxon>Eukaryota</taxon>
        <taxon>Metazoa</taxon>
        <taxon>Chordata</taxon>
        <taxon>Craniata</taxon>
        <taxon>Vertebrata</taxon>
        <taxon>Euteleostomi</taxon>
        <taxon>Lepidosauria</taxon>
        <taxon>Squamata</taxon>
        <taxon>Bifurcata</taxon>
        <taxon>Unidentata</taxon>
        <taxon>Episquamata</taxon>
        <taxon>Toxicofera</taxon>
        <taxon>Serpentes</taxon>
        <taxon>Colubroidea</taxon>
        <taxon>Elapidae</taxon>
        <taxon>Hydrophiinae</taxon>
        <taxon>Pseudonaja</taxon>
    </lineage>
</organism>
<dbReference type="GO" id="GO:0042101">
    <property type="term" value="C:T cell receptor complex"/>
    <property type="evidence" value="ECO:0007669"/>
    <property type="project" value="TreeGrafter"/>
</dbReference>
<reference evidence="1" key="2">
    <citation type="submission" date="2025-09" db="UniProtKB">
        <authorList>
            <consortium name="Ensembl"/>
        </authorList>
    </citation>
    <scope>IDENTIFICATION</scope>
</reference>
<reference evidence="1" key="1">
    <citation type="submission" date="2025-08" db="UniProtKB">
        <authorList>
            <consortium name="Ensembl"/>
        </authorList>
    </citation>
    <scope>IDENTIFICATION</scope>
</reference>
<keyword evidence="2" id="KW-1185">Reference proteome</keyword>
<proteinExistence type="predicted"/>
<name>A0A670Y2V0_PSETE</name>
<dbReference type="AlphaFoldDB" id="A0A670Y2V0"/>
<protein>
    <submittedName>
        <fullName evidence="1">Uncharacterized protein</fullName>
    </submittedName>
</protein>
<evidence type="ECO:0000313" key="2">
    <source>
        <dbReference type="Proteomes" id="UP000472273"/>
    </source>
</evidence>
<evidence type="ECO:0000313" key="1">
    <source>
        <dbReference type="Ensembl" id="ENSPTXP00000006369.1"/>
    </source>
</evidence>
<accession>A0A670Y2V0</accession>
<dbReference type="Proteomes" id="UP000472273">
    <property type="component" value="Unplaced"/>
</dbReference>
<dbReference type="GO" id="GO:0003676">
    <property type="term" value="F:nucleic acid binding"/>
    <property type="evidence" value="ECO:0007669"/>
    <property type="project" value="InterPro"/>
</dbReference>
<dbReference type="GeneTree" id="ENSGT01060000253169"/>
<dbReference type="Gene3D" id="3.30.420.10">
    <property type="entry name" value="Ribonuclease H-like superfamily/Ribonuclease H"/>
    <property type="match status" value="1"/>
</dbReference>
<dbReference type="GO" id="GO:0001920">
    <property type="term" value="P:negative regulation of receptor recycling"/>
    <property type="evidence" value="ECO:0007669"/>
    <property type="project" value="TreeGrafter"/>
</dbReference>
<dbReference type="GO" id="GO:0050862">
    <property type="term" value="P:positive regulation of T cell receptor signaling pathway"/>
    <property type="evidence" value="ECO:0007669"/>
    <property type="project" value="TreeGrafter"/>
</dbReference>
<sequence length="130" mass="15040">MRDMRPNNAEEQKAAIEASWSSITPQQCHRQLASIPRRIEAVIAQTAERQMCYASLDHSVRRKHKMQPKKKYPTLEMGENQLIGKNSMLSCIYLNSEQLNAENKSFENTSHVDSFREFGLKHNANDVMFQ</sequence>
<dbReference type="InterPro" id="IPR020399">
    <property type="entry name" value="T-cell_rcpt-assoc_TM_adapter-1"/>
</dbReference>
<dbReference type="PANTHER" id="PTHR15951">
    <property type="entry name" value="T-CELL RECEPTOR-ASSOCIATED TRANSMEMBRANE ADAPTER 1"/>
    <property type="match status" value="1"/>
</dbReference>
<dbReference type="Ensembl" id="ENSPTXT00000006587.1">
    <property type="protein sequence ID" value="ENSPTXP00000006369.1"/>
    <property type="gene ID" value="ENSPTXG00000004670.1"/>
</dbReference>
<dbReference type="PANTHER" id="PTHR15951:SF2">
    <property type="entry name" value="T-CELL RECEPTOR-ASSOCIATED TRANSMEMBRANE ADAPTER 1"/>
    <property type="match status" value="1"/>
</dbReference>